<keyword evidence="4" id="KW-0249">Electron transport</keyword>
<dbReference type="Gene3D" id="1.10.760.10">
    <property type="entry name" value="Cytochrome c-like domain"/>
    <property type="match status" value="2"/>
</dbReference>
<dbReference type="InterPro" id="IPR009056">
    <property type="entry name" value="Cyt_c-like_dom"/>
</dbReference>
<keyword evidence="5 6" id="KW-0408">Iron</keyword>
<sequence length="294" mass="29480">MSLSSLHRIAAATMCAAIAAGLCATASVVAVPNTIPPRPAFAIPGGSGGPDAQPAPIAAGVAPIADRLAHASSDQGAVLAQQNCAACHGWVQGAPSGVGPNLFGIVGRPVASLTSFQYSSAVSALGGRWSPDRLDTWLLNPQAMAPGTLMGFAGLPDPQQRADLIAFLQKQAPKPGESPANAAAFETLVAKADPKAGAELVAGQCSACHTVDKDGGPGAGPALWGVFGRGIAQGSDFSYSPALSAHHGTWTVATLGEWLAGPQTFAPGTRMGFPGIADPAARANVVAYLKTLHP</sequence>
<evidence type="ECO:0000256" key="4">
    <source>
        <dbReference type="ARBA" id="ARBA00022982"/>
    </source>
</evidence>
<feature type="chain" id="PRO_5046506491" evidence="7">
    <location>
        <begin position="31"/>
        <end position="294"/>
    </location>
</feature>
<evidence type="ECO:0000313" key="10">
    <source>
        <dbReference type="Proteomes" id="UP001524587"/>
    </source>
</evidence>
<evidence type="ECO:0000256" key="5">
    <source>
        <dbReference type="ARBA" id="ARBA00023004"/>
    </source>
</evidence>
<feature type="domain" description="Cytochrome c" evidence="8">
    <location>
        <begin position="192"/>
        <end position="293"/>
    </location>
</feature>
<evidence type="ECO:0000256" key="3">
    <source>
        <dbReference type="ARBA" id="ARBA00022723"/>
    </source>
</evidence>
<evidence type="ECO:0000256" key="7">
    <source>
        <dbReference type="SAM" id="SignalP"/>
    </source>
</evidence>
<evidence type="ECO:0000259" key="8">
    <source>
        <dbReference type="PROSITE" id="PS51007"/>
    </source>
</evidence>
<comment type="caution">
    <text evidence="9">The sequence shown here is derived from an EMBL/GenBank/DDBJ whole genome shotgun (WGS) entry which is preliminary data.</text>
</comment>
<reference evidence="9 10" key="1">
    <citation type="submission" date="2022-06" db="EMBL/GenBank/DDBJ databases">
        <title>Endosaccharibacter gen. nov., sp. nov., endophytic bacteria isolated from sugarcane.</title>
        <authorList>
            <person name="Pitiwittayakul N."/>
            <person name="Yukphan P."/>
            <person name="Charoenyingcharoen P."/>
            <person name="Tanasupawat S."/>
        </authorList>
    </citation>
    <scope>NUCLEOTIDE SEQUENCE [LARGE SCALE GENOMIC DNA]</scope>
    <source>
        <strain evidence="9 10">KSS8</strain>
    </source>
</reference>
<feature type="domain" description="Cytochrome c" evidence="8">
    <location>
        <begin position="71"/>
        <end position="172"/>
    </location>
</feature>
<gene>
    <name evidence="9" type="ORF">NFI95_00360</name>
</gene>
<dbReference type="RefSeq" id="WP_422862348.1">
    <property type="nucleotide sequence ID" value="NZ_JAMSKV010000001.1"/>
</dbReference>
<protein>
    <submittedName>
        <fullName evidence="9">C-type cytochrome</fullName>
    </submittedName>
</protein>
<keyword evidence="1" id="KW-0813">Transport</keyword>
<evidence type="ECO:0000256" key="2">
    <source>
        <dbReference type="ARBA" id="ARBA00022617"/>
    </source>
</evidence>
<accession>A0ABT1W3Q7</accession>
<dbReference type="InterPro" id="IPR002327">
    <property type="entry name" value="Cyt_c_1A/1B"/>
</dbReference>
<dbReference type="SUPFAM" id="SSF46626">
    <property type="entry name" value="Cytochrome c"/>
    <property type="match status" value="2"/>
</dbReference>
<feature type="signal peptide" evidence="7">
    <location>
        <begin position="1"/>
        <end position="30"/>
    </location>
</feature>
<dbReference type="PANTHER" id="PTHR11961">
    <property type="entry name" value="CYTOCHROME C"/>
    <property type="match status" value="1"/>
</dbReference>
<dbReference type="PROSITE" id="PS51007">
    <property type="entry name" value="CYTC"/>
    <property type="match status" value="2"/>
</dbReference>
<proteinExistence type="predicted"/>
<dbReference type="EMBL" id="JAMSKV010000001">
    <property type="protein sequence ID" value="MCQ8276902.1"/>
    <property type="molecule type" value="Genomic_DNA"/>
</dbReference>
<evidence type="ECO:0000313" key="9">
    <source>
        <dbReference type="EMBL" id="MCQ8276902.1"/>
    </source>
</evidence>
<dbReference type="PRINTS" id="PR00604">
    <property type="entry name" value="CYTCHRMECIAB"/>
</dbReference>
<name>A0ABT1W3Q7_9PROT</name>
<dbReference type="InterPro" id="IPR036909">
    <property type="entry name" value="Cyt_c-like_dom_sf"/>
</dbReference>
<keyword evidence="2 6" id="KW-0349">Heme</keyword>
<keyword evidence="3 6" id="KW-0479">Metal-binding</keyword>
<evidence type="ECO:0000256" key="1">
    <source>
        <dbReference type="ARBA" id="ARBA00022448"/>
    </source>
</evidence>
<keyword evidence="10" id="KW-1185">Reference proteome</keyword>
<organism evidence="9 10">
    <name type="scientific">Endosaccharibacter trunci</name>
    <dbReference type="NCBI Taxonomy" id="2812733"/>
    <lineage>
        <taxon>Bacteria</taxon>
        <taxon>Pseudomonadati</taxon>
        <taxon>Pseudomonadota</taxon>
        <taxon>Alphaproteobacteria</taxon>
        <taxon>Acetobacterales</taxon>
        <taxon>Acetobacteraceae</taxon>
        <taxon>Endosaccharibacter</taxon>
    </lineage>
</organism>
<dbReference type="Pfam" id="PF00034">
    <property type="entry name" value="Cytochrom_C"/>
    <property type="match status" value="2"/>
</dbReference>
<dbReference type="Proteomes" id="UP001524587">
    <property type="component" value="Unassembled WGS sequence"/>
</dbReference>
<keyword evidence="7" id="KW-0732">Signal</keyword>
<evidence type="ECO:0000256" key="6">
    <source>
        <dbReference type="PROSITE-ProRule" id="PRU00433"/>
    </source>
</evidence>